<evidence type="ECO:0000259" key="1">
    <source>
        <dbReference type="Pfam" id="PF22693"/>
    </source>
</evidence>
<sequence length="677" mass="78109">MSSIVFIKTIGDQNPKLYRLNLTDNLSDIRKELVKHNTINDALSFSKKSPENEFAEIVHEYEEVFLLKEIIDDVNSCNYLYLMNNSRPGCSILNKKHKLDYGRTMSFDGIKKANNRAFIMKDCELTEINTEGYKKGEFKFESKEDWMRKTNLFTEGDGDDANIMNFVNLGISVKGLKDENFNNEIKLKYQYTELGKLLLKFNKDNLELTDDFKDDLKGAIESKDPKRFKEITKEYGQFIPTEIILGGRVYFKDFEITLESSANYSGEGSINASSRLLSSFGSFSDSGTSAGLLNCRIGGDFSDSKKKSNFYSFSRMRLLGGKHPDGENFDEKSWIKSLNDYQNWECIELKNPISIFQLLPDDLRRACFLSIGKKILYTSTETYNYDLYDLGRHGDFELGNIPENILNIILNEEADCDIFAAVVNANDNSKNVFFNCQIFRKPKAKPSIIIHGFQKNFQQCKYQLKINIMIIGYDIKFNHILSDTIVRLNKEDYDSASPCFFNSMDLQLECDLITRNIPFLGIPILSNLDSSNNSLIIGHNFCNTHSNNKFRIDTFSYCVKGKHYVNLPKFTFCTIVILSNTTPNNSYESFFFKFNKWINPSTFVDFKDPNPRFISLYLSKDDNYNPIFLNQRSKQISIEYIECNCSEINDTCFICNNKRSKISAKQNNIECIIYSIR</sequence>
<dbReference type="VEuPathDB" id="FungiDB:RhiirA1_520480"/>
<organism evidence="3 4">
    <name type="scientific">Rhizophagus irregularis</name>
    <dbReference type="NCBI Taxonomy" id="588596"/>
    <lineage>
        <taxon>Eukaryota</taxon>
        <taxon>Fungi</taxon>
        <taxon>Fungi incertae sedis</taxon>
        <taxon>Mucoromycota</taxon>
        <taxon>Glomeromycotina</taxon>
        <taxon>Glomeromycetes</taxon>
        <taxon>Glomerales</taxon>
        <taxon>Glomeraceae</taxon>
        <taxon>Rhizophagus</taxon>
    </lineage>
</organism>
<reference evidence="3 4" key="1">
    <citation type="submission" date="2017-10" db="EMBL/GenBank/DDBJ databases">
        <title>Extensive intraspecific genome diversity in a model arbuscular mycorrhizal fungus.</title>
        <authorList>
            <person name="Chen E.C.H."/>
            <person name="Morin E."/>
            <person name="Baudet D."/>
            <person name="Noel J."/>
            <person name="Ndikumana S."/>
            <person name="Charron P."/>
            <person name="St-Onge C."/>
            <person name="Giorgi J."/>
            <person name="Grigoriev I.V."/>
            <person name="Roux C."/>
            <person name="Martin F.M."/>
            <person name="Corradi N."/>
        </authorList>
    </citation>
    <scope>NUCLEOTIDE SEQUENCE [LARGE SCALE GENOMIC DNA]</scope>
    <source>
        <strain evidence="3 4">A1</strain>
    </source>
</reference>
<feature type="domain" description="DUF7431" evidence="2">
    <location>
        <begin position="375"/>
        <end position="647"/>
    </location>
</feature>
<proteinExistence type="predicted"/>
<dbReference type="AlphaFoldDB" id="A0A2N0RI33"/>
<dbReference type="EMBL" id="LLXH01000790">
    <property type="protein sequence ID" value="PKC62960.1"/>
    <property type="molecule type" value="Genomic_DNA"/>
</dbReference>
<evidence type="ECO:0000313" key="3">
    <source>
        <dbReference type="EMBL" id="PKC62960.1"/>
    </source>
</evidence>
<protein>
    <recommendedName>
        <fullName evidence="5">MACPF domain-containing protein</fullName>
    </recommendedName>
</protein>
<dbReference type="VEuPathDB" id="FungiDB:FUN_014101"/>
<accession>A0A2N0RI33</accession>
<dbReference type="VEuPathDB" id="FungiDB:RhiirFUN_016982"/>
<comment type="caution">
    <text evidence="3">The sequence shown here is derived from an EMBL/GenBank/DDBJ whole genome shotgun (WGS) entry which is preliminary data.</text>
</comment>
<dbReference type="InterPro" id="IPR054586">
    <property type="entry name" value="MACPF_1_fungal"/>
</dbReference>
<feature type="domain" description="MACPF-like" evidence="1">
    <location>
        <begin position="167"/>
        <end position="365"/>
    </location>
</feature>
<dbReference type="Pfam" id="PF22693">
    <property type="entry name" value="MACPF_1"/>
    <property type="match status" value="1"/>
</dbReference>
<evidence type="ECO:0008006" key="5">
    <source>
        <dbReference type="Google" id="ProtNLM"/>
    </source>
</evidence>
<dbReference type="InterPro" id="IPR055854">
    <property type="entry name" value="DUF7431"/>
</dbReference>
<name>A0A2N0RI33_9GLOM</name>
<evidence type="ECO:0000313" key="4">
    <source>
        <dbReference type="Proteomes" id="UP000232688"/>
    </source>
</evidence>
<dbReference type="Proteomes" id="UP000232688">
    <property type="component" value="Unassembled WGS sequence"/>
</dbReference>
<gene>
    <name evidence="3" type="ORF">RhiirA1_520480</name>
</gene>
<dbReference type="Pfam" id="PF24209">
    <property type="entry name" value="DUF7431"/>
    <property type="match status" value="1"/>
</dbReference>
<evidence type="ECO:0000259" key="2">
    <source>
        <dbReference type="Pfam" id="PF24209"/>
    </source>
</evidence>
<reference evidence="3 4" key="2">
    <citation type="submission" date="2017-10" db="EMBL/GenBank/DDBJ databases">
        <title>Genome analyses suggest a sexual origin of heterokaryosis in a supposedly ancient asexual fungus.</title>
        <authorList>
            <person name="Corradi N."/>
            <person name="Sedzielewska K."/>
            <person name="Noel J."/>
            <person name="Charron P."/>
            <person name="Farinelli L."/>
            <person name="Marton T."/>
            <person name="Kruger M."/>
            <person name="Pelin A."/>
            <person name="Brachmann A."/>
            <person name="Corradi N."/>
        </authorList>
    </citation>
    <scope>NUCLEOTIDE SEQUENCE [LARGE SCALE GENOMIC DNA]</scope>
    <source>
        <strain evidence="3 4">A1</strain>
    </source>
</reference>